<keyword evidence="1" id="KW-0347">Helicase</keyword>
<keyword evidence="1" id="KW-0378">Hydrolase</keyword>
<keyword evidence="1" id="KW-0547">Nucleotide-binding</keyword>
<protein>
    <submittedName>
        <fullName evidence="1">UvrD-like helicase, ATP-binding domain, P-loop containing nucleoside triphosphate hydrolase</fullName>
    </submittedName>
</protein>
<dbReference type="EMBL" id="BKCJ010089510">
    <property type="protein sequence ID" value="GEX10083.1"/>
    <property type="molecule type" value="Genomic_DNA"/>
</dbReference>
<comment type="caution">
    <text evidence="1">The sequence shown here is derived from an EMBL/GenBank/DDBJ whole genome shotgun (WGS) entry which is preliminary data.</text>
</comment>
<organism evidence="1">
    <name type="scientific">Tanacetum cinerariifolium</name>
    <name type="common">Dalmatian daisy</name>
    <name type="synonym">Chrysanthemum cinerariifolium</name>
    <dbReference type="NCBI Taxonomy" id="118510"/>
    <lineage>
        <taxon>Eukaryota</taxon>
        <taxon>Viridiplantae</taxon>
        <taxon>Streptophyta</taxon>
        <taxon>Embryophyta</taxon>
        <taxon>Tracheophyta</taxon>
        <taxon>Spermatophyta</taxon>
        <taxon>Magnoliopsida</taxon>
        <taxon>eudicotyledons</taxon>
        <taxon>Gunneridae</taxon>
        <taxon>Pentapetalae</taxon>
        <taxon>asterids</taxon>
        <taxon>campanulids</taxon>
        <taxon>Asterales</taxon>
        <taxon>Asteraceae</taxon>
        <taxon>Asteroideae</taxon>
        <taxon>Anthemideae</taxon>
        <taxon>Anthemidinae</taxon>
        <taxon>Tanacetum</taxon>
    </lineage>
</organism>
<sequence length="269" mass="31520">MGMPLMAIFLIEDRKHEKEEAKKSFQSNLGIGTWFSQIQQAFYDFIFDGRVTWVKIKGIPLKMWSENTFSHVASKWGVLLYVDDQEDMCFHRKRICINANVMSNIFESFKVIYRGKVFWVRAKDVPGWVLDFMEDNEEENDSDDGIYEGELNERDLKNEKDLERDSYVEVVHDAKLEEEPHKLNMEEASEDVVFGEKKADSKNKSKNDEKESICSGHFKKFEIPRPGSFILQLMDDLVKVGQTMGYNMEGCMKNMKEIIESQRLNEVHR</sequence>
<proteinExistence type="predicted"/>
<name>A0A699H1R3_TANCI</name>
<dbReference type="GO" id="GO:0005524">
    <property type="term" value="F:ATP binding"/>
    <property type="evidence" value="ECO:0007669"/>
    <property type="project" value="UniProtKB-KW"/>
</dbReference>
<keyword evidence="1" id="KW-0067">ATP-binding</keyword>
<dbReference type="GO" id="GO:0004386">
    <property type="term" value="F:helicase activity"/>
    <property type="evidence" value="ECO:0007669"/>
    <property type="project" value="UniProtKB-KW"/>
</dbReference>
<dbReference type="GO" id="GO:0016787">
    <property type="term" value="F:hydrolase activity"/>
    <property type="evidence" value="ECO:0007669"/>
    <property type="project" value="UniProtKB-KW"/>
</dbReference>
<evidence type="ECO:0000313" key="1">
    <source>
        <dbReference type="EMBL" id="GEX10083.1"/>
    </source>
</evidence>
<accession>A0A699H1R3</accession>
<gene>
    <name evidence="1" type="ORF">Tci_282058</name>
</gene>
<dbReference type="AlphaFoldDB" id="A0A699H1R3"/>
<reference evidence="1" key="1">
    <citation type="journal article" date="2019" name="Sci. Rep.">
        <title>Draft genome of Tanacetum cinerariifolium, the natural source of mosquito coil.</title>
        <authorList>
            <person name="Yamashiro T."/>
            <person name="Shiraishi A."/>
            <person name="Satake H."/>
            <person name="Nakayama K."/>
        </authorList>
    </citation>
    <scope>NUCLEOTIDE SEQUENCE</scope>
</reference>